<sequence length="119" mass="12959">MSPKQLHTRQYSPVAARAKRIKATGRHSIRLVATTATVGVAVWCGSGIAHADPNYEQQACALMDDHASAIHLGYSSYPSEYAFSVLSKEMPPLDAAHTLRAATRDVCPNHAGDMPRDWQ</sequence>
<dbReference type="AlphaFoldDB" id="A0A2U3NF97"/>
<accession>A0A2U3NF97</accession>
<reference evidence="1 2" key="1">
    <citation type="submission" date="2017-01" db="EMBL/GenBank/DDBJ databases">
        <authorList>
            <consortium name="Urmite Genomes"/>
        </authorList>
    </citation>
    <scope>NUCLEOTIDE SEQUENCE [LARGE SCALE GENOMIC DNA]</scope>
    <source>
        <strain evidence="1 2">AB308</strain>
    </source>
</reference>
<keyword evidence="2" id="KW-1185">Reference proteome</keyword>
<protein>
    <recommendedName>
        <fullName evidence="3">DUF732 domain-containing protein</fullName>
    </recommendedName>
</protein>
<dbReference type="Proteomes" id="UP000241595">
    <property type="component" value="Unassembled WGS sequence"/>
</dbReference>
<evidence type="ECO:0000313" key="1">
    <source>
        <dbReference type="EMBL" id="SPM30167.1"/>
    </source>
</evidence>
<evidence type="ECO:0000313" key="2">
    <source>
        <dbReference type="Proteomes" id="UP000241595"/>
    </source>
</evidence>
<name>A0A2U3NF97_9MYCO</name>
<organism evidence="1 2">
    <name type="scientific">Mycobacterium terramassiliense</name>
    <dbReference type="NCBI Taxonomy" id="1841859"/>
    <lineage>
        <taxon>Bacteria</taxon>
        <taxon>Bacillati</taxon>
        <taxon>Actinomycetota</taxon>
        <taxon>Actinomycetes</taxon>
        <taxon>Mycobacteriales</taxon>
        <taxon>Mycobacteriaceae</taxon>
        <taxon>Mycobacterium</taxon>
    </lineage>
</organism>
<evidence type="ECO:0008006" key="3">
    <source>
        <dbReference type="Google" id="ProtNLM"/>
    </source>
</evidence>
<gene>
    <name evidence="1" type="ORF">MTAB308_3670</name>
</gene>
<proteinExistence type="predicted"/>
<dbReference type="EMBL" id="FTRV01000015">
    <property type="protein sequence ID" value="SPM30167.1"/>
    <property type="molecule type" value="Genomic_DNA"/>
</dbReference>